<accession>A0AAE1ERR4</accession>
<proteinExistence type="inferred from homology"/>
<evidence type="ECO:0000256" key="3">
    <source>
        <dbReference type="ARBA" id="ARBA00022475"/>
    </source>
</evidence>
<feature type="transmembrane region" description="Helical" evidence="8">
    <location>
        <begin position="158"/>
        <end position="176"/>
    </location>
</feature>
<evidence type="ECO:0000256" key="7">
    <source>
        <dbReference type="SAM" id="MobiDB-lite"/>
    </source>
</evidence>
<evidence type="ECO:0000313" key="10">
    <source>
        <dbReference type="Proteomes" id="UP001286313"/>
    </source>
</evidence>
<evidence type="ECO:0000256" key="4">
    <source>
        <dbReference type="ARBA" id="ARBA00022692"/>
    </source>
</evidence>
<keyword evidence="3" id="KW-1003">Cell membrane</keyword>
<reference evidence="9" key="1">
    <citation type="submission" date="2023-10" db="EMBL/GenBank/DDBJ databases">
        <title>Genome assemblies of two species of porcelain crab, Petrolisthes cinctipes and Petrolisthes manimaculis (Anomura: Porcellanidae).</title>
        <authorList>
            <person name="Angst P."/>
        </authorList>
    </citation>
    <scope>NUCLEOTIDE SEQUENCE</scope>
    <source>
        <strain evidence="9">PB745_01</strain>
        <tissue evidence="9">Gill</tissue>
    </source>
</reference>
<dbReference type="Pfam" id="PF02690">
    <property type="entry name" value="Na_Pi_cotrans"/>
    <property type="match status" value="2"/>
</dbReference>
<comment type="caution">
    <text evidence="9">The sequence shown here is derived from an EMBL/GenBank/DDBJ whole genome shotgun (WGS) entry which is preliminary data.</text>
</comment>
<evidence type="ECO:0000256" key="1">
    <source>
        <dbReference type="ARBA" id="ARBA00004424"/>
    </source>
</evidence>
<dbReference type="NCBIfam" id="NF037997">
    <property type="entry name" value="Na_Pi_symport"/>
    <property type="match status" value="1"/>
</dbReference>
<comment type="subcellular location">
    <subcellularLocation>
        <location evidence="1">Apical cell membrane</location>
        <topology evidence="1">Multi-pass membrane protein</topology>
    </subcellularLocation>
</comment>
<dbReference type="PANTHER" id="PTHR10010">
    <property type="entry name" value="SOLUTE CARRIER FAMILY 34 SODIUM PHOSPHATE , MEMBER 2-RELATED"/>
    <property type="match status" value="1"/>
</dbReference>
<dbReference type="GO" id="GO:0005436">
    <property type="term" value="F:sodium:phosphate symporter activity"/>
    <property type="evidence" value="ECO:0007669"/>
    <property type="project" value="InterPro"/>
</dbReference>
<dbReference type="AlphaFoldDB" id="A0AAE1ERR4"/>
<keyword evidence="5 8" id="KW-1133">Transmembrane helix</keyword>
<feature type="transmembrane region" description="Helical" evidence="8">
    <location>
        <begin position="508"/>
        <end position="531"/>
    </location>
</feature>
<keyword evidence="10" id="KW-1185">Reference proteome</keyword>
<name>A0AAE1ERR4_PETCI</name>
<feature type="transmembrane region" description="Helical" evidence="8">
    <location>
        <begin position="584"/>
        <end position="602"/>
    </location>
</feature>
<evidence type="ECO:0000256" key="5">
    <source>
        <dbReference type="ARBA" id="ARBA00022989"/>
    </source>
</evidence>
<dbReference type="EMBL" id="JAWQEG010004789">
    <property type="protein sequence ID" value="KAK3860223.1"/>
    <property type="molecule type" value="Genomic_DNA"/>
</dbReference>
<dbReference type="GO" id="GO:0044341">
    <property type="term" value="P:sodium-dependent phosphate transport"/>
    <property type="evidence" value="ECO:0007669"/>
    <property type="project" value="InterPro"/>
</dbReference>
<dbReference type="Proteomes" id="UP001286313">
    <property type="component" value="Unassembled WGS sequence"/>
</dbReference>
<feature type="region of interest" description="Disordered" evidence="7">
    <location>
        <begin position="41"/>
        <end position="101"/>
    </location>
</feature>
<organism evidence="9 10">
    <name type="scientific">Petrolisthes cinctipes</name>
    <name type="common">Flat porcelain crab</name>
    <dbReference type="NCBI Taxonomy" id="88211"/>
    <lineage>
        <taxon>Eukaryota</taxon>
        <taxon>Metazoa</taxon>
        <taxon>Ecdysozoa</taxon>
        <taxon>Arthropoda</taxon>
        <taxon>Crustacea</taxon>
        <taxon>Multicrustacea</taxon>
        <taxon>Malacostraca</taxon>
        <taxon>Eumalacostraca</taxon>
        <taxon>Eucarida</taxon>
        <taxon>Decapoda</taxon>
        <taxon>Pleocyemata</taxon>
        <taxon>Anomura</taxon>
        <taxon>Galatheoidea</taxon>
        <taxon>Porcellanidae</taxon>
        <taxon>Petrolisthes</taxon>
    </lineage>
</organism>
<gene>
    <name evidence="9" type="ORF">Pcinc_033714</name>
</gene>
<protein>
    <submittedName>
        <fullName evidence="9">Uncharacterized protein</fullName>
    </submittedName>
</protein>
<sequence length="904" mass="95913">MVKKPKTKIIKSNKRHGNVSGDELVTVRSDLILLAREWEEGGEGGLPKFPEEEEEEDGGKYRRYLQPQSGLHHQSGGVECKVRKKKKRRREEDGGDSGERGGVCGGDGGVLRVVEWLSKMAVLLLLLYLFVCSLNLLASAFRLVGGRTASAVFRQSQVLSNPVVGLMIGVVVTSLVQSSSTSSSIIVSMVAAEFLEVRTAVPIVMGANIGTSLTNTLVSLGQVANRQQFERSFSGAVVHDMFNWLCVLVLLPLEVATGYLYHLTNFILSSDLNLGHESFNLQLLSAVTKPLTEMIVKLDKSVLMGWSLGDPSYENSTLLLRQCPFTIPLPPFEFSEQFLPNVTIDQEDSTRLNTNTTTTTTETFTLFNNNNNTNNNNGTFGVVDAAKSFINTSSAFSLFPVNGGGDTFDLGNGTLSTSTTNNNKDFYYTSAADVDAGNFSTTTVFVTCQTVTAVLPLSDLGVGLVLLAASLVLLSLCLVAIVRTLSSLLKGSVASLVQRILNADLPGVPWLTGYLAILAGAALTFLLQSSSIFTSTLTPLVGLGMISVERVYPLTLGSNLGTTTTALLAALASDSGSLRPAIQIALIHLFFNLTGLLLWYPVPFLRFPISLALSLGKVTAEYRWFAIVYILLTFCVVPLIVFSVSLAGPIAMYSVFIPVVVVSVFVFVVNVMQSRCPRFLPSILRTWLWLPLPLRSLKPYDNILSHLMCCVSQGINSSSSSINKNNHVYAYVSPTTAPTTVTEADNQEEVTAIPSEQVVVVVEDEMGCMMNGCCGGVGGGGDSGRDGGNSAGFCESACNEGINITKPVDRKFSDLIYQESSNNPVEIGNNYCGDGNDGGGGGGGSGGVYGGNGGVTGSGSSGSVVGSSGSGGSVGGGGGLGGTIEEVQISRPKPRPLIQHVTST</sequence>
<dbReference type="GO" id="GO:0016324">
    <property type="term" value="C:apical plasma membrane"/>
    <property type="evidence" value="ECO:0007669"/>
    <property type="project" value="UniProtKB-SubCell"/>
</dbReference>
<keyword evidence="6 8" id="KW-0472">Membrane</keyword>
<dbReference type="InterPro" id="IPR003841">
    <property type="entry name" value="Na/Pi_transpt"/>
</dbReference>
<feature type="transmembrane region" description="Helical" evidence="8">
    <location>
        <begin position="241"/>
        <end position="261"/>
    </location>
</feature>
<feature type="transmembrane region" description="Helical" evidence="8">
    <location>
        <begin position="622"/>
        <end position="644"/>
    </location>
</feature>
<evidence type="ECO:0000256" key="6">
    <source>
        <dbReference type="ARBA" id="ARBA00023136"/>
    </source>
</evidence>
<dbReference type="PANTHER" id="PTHR10010:SF46">
    <property type="entry name" value="SODIUM-DEPENDENT PHOSPHATE TRANSPORT PROTEIN 2B"/>
    <property type="match status" value="1"/>
</dbReference>
<feature type="compositionally biased region" description="Gly residues" evidence="7">
    <location>
        <begin position="868"/>
        <end position="882"/>
    </location>
</feature>
<evidence type="ECO:0000256" key="8">
    <source>
        <dbReference type="SAM" id="Phobius"/>
    </source>
</evidence>
<feature type="transmembrane region" description="Helical" evidence="8">
    <location>
        <begin position="651"/>
        <end position="672"/>
    </location>
</feature>
<feature type="region of interest" description="Disordered" evidence="7">
    <location>
        <begin position="859"/>
        <end position="904"/>
    </location>
</feature>
<feature type="transmembrane region" description="Helical" evidence="8">
    <location>
        <begin position="120"/>
        <end position="138"/>
    </location>
</feature>
<comment type="similarity">
    <text evidence="2">Belongs to the SLC34A transporter family.</text>
</comment>
<evidence type="ECO:0000256" key="2">
    <source>
        <dbReference type="ARBA" id="ARBA00005808"/>
    </source>
</evidence>
<keyword evidence="4 8" id="KW-0812">Transmembrane</keyword>
<feature type="transmembrane region" description="Helical" evidence="8">
    <location>
        <begin position="460"/>
        <end position="482"/>
    </location>
</feature>
<evidence type="ECO:0000313" key="9">
    <source>
        <dbReference type="EMBL" id="KAK3860223.1"/>
    </source>
</evidence>
<feature type="transmembrane region" description="Helical" evidence="8">
    <location>
        <begin position="551"/>
        <end position="572"/>
    </location>
</feature>